<evidence type="ECO:0000313" key="1">
    <source>
        <dbReference type="EMBL" id="KKO03682.1"/>
    </source>
</evidence>
<feature type="non-terminal residue" evidence="1">
    <location>
        <position position="1"/>
    </location>
</feature>
<sequence length="101" mass="11259">HLFHAVVSKMALTHFTFSGSLFQTFPRVMQVMEAAEGSIKEGDILSLKYPISSCGPWHQASQTGVIVAIVGTDSASRVVWYPYLYRKSGGRTFAPETEFDW</sequence>
<dbReference type="EMBL" id="LAZR01000025">
    <property type="protein sequence ID" value="KKO03682.1"/>
    <property type="molecule type" value="Genomic_DNA"/>
</dbReference>
<organism evidence="1">
    <name type="scientific">marine sediment metagenome</name>
    <dbReference type="NCBI Taxonomy" id="412755"/>
    <lineage>
        <taxon>unclassified sequences</taxon>
        <taxon>metagenomes</taxon>
        <taxon>ecological metagenomes</taxon>
    </lineage>
</organism>
<comment type="caution">
    <text evidence="1">The sequence shown here is derived from an EMBL/GenBank/DDBJ whole genome shotgun (WGS) entry which is preliminary data.</text>
</comment>
<dbReference type="AlphaFoldDB" id="A0A0F9XWC3"/>
<accession>A0A0F9XWC3</accession>
<name>A0A0F9XWC3_9ZZZZ</name>
<protein>
    <submittedName>
        <fullName evidence="1">Uncharacterized protein</fullName>
    </submittedName>
</protein>
<gene>
    <name evidence="1" type="ORF">LCGC14_0091090</name>
</gene>
<proteinExistence type="predicted"/>
<reference evidence="1" key="1">
    <citation type="journal article" date="2015" name="Nature">
        <title>Complex archaea that bridge the gap between prokaryotes and eukaryotes.</title>
        <authorList>
            <person name="Spang A."/>
            <person name="Saw J.H."/>
            <person name="Jorgensen S.L."/>
            <person name="Zaremba-Niedzwiedzka K."/>
            <person name="Martijn J."/>
            <person name="Lind A.E."/>
            <person name="van Eijk R."/>
            <person name="Schleper C."/>
            <person name="Guy L."/>
            <person name="Ettema T.J."/>
        </authorList>
    </citation>
    <scope>NUCLEOTIDE SEQUENCE</scope>
</reference>